<name>A0A1M5RLV2_9BACT</name>
<dbReference type="InterPro" id="IPR036291">
    <property type="entry name" value="NAD(P)-bd_dom_sf"/>
</dbReference>
<dbReference type="SUPFAM" id="SSF51735">
    <property type="entry name" value="NAD(P)-binding Rossmann-fold domains"/>
    <property type="match status" value="1"/>
</dbReference>
<dbReference type="RefSeq" id="WP_084138199.1">
    <property type="nucleotide sequence ID" value="NZ_FQWQ01000002.1"/>
</dbReference>
<gene>
    <name evidence="2" type="ORF">SAMN04488109_3456</name>
</gene>
<dbReference type="AlphaFoldDB" id="A0A1M5RLV2"/>
<sequence length="326" mass="36471">MIAVTGANGLLGSFLVRKLVEKNEVFVALKRQGSDTSLLNDIADKITWRDADVLDAQAIDEAFHDVTHVFHTAAAVSFNPRRAKEVLNVNALGTRHVVNAALVNGVKRLVHVSSVAALGRQKDQNLITENNKWVDSPLNSVYAQSKYLAELEVFRGQEEGLSSVVVNPSLILAPADWTRSSAQLFKYVWDEKPFYMDGFLNYVDVRDVADLSYRLLNHPVQGERFIASAGKISYSDFFSSIARKFNKKSPGIRVSKGLLSVMAAVEAVRAKVAGVEPLVTRERARLAGTEFLYESTKIRNTLNFEFQPIDETLQWCCEYYMEKNPH</sequence>
<feature type="domain" description="NAD-dependent epimerase/dehydratase" evidence="1">
    <location>
        <begin position="2"/>
        <end position="223"/>
    </location>
</feature>
<dbReference type="Proteomes" id="UP000184212">
    <property type="component" value="Unassembled WGS sequence"/>
</dbReference>
<dbReference type="Gene3D" id="3.40.50.720">
    <property type="entry name" value="NAD(P)-binding Rossmann-like Domain"/>
    <property type="match status" value="1"/>
</dbReference>
<proteinExistence type="predicted"/>
<protein>
    <submittedName>
        <fullName evidence="2">Nucleoside-diphosphate-sugar epimerase</fullName>
    </submittedName>
</protein>
<dbReference type="GO" id="GO:0005737">
    <property type="term" value="C:cytoplasm"/>
    <property type="evidence" value="ECO:0007669"/>
    <property type="project" value="TreeGrafter"/>
</dbReference>
<dbReference type="PANTHER" id="PTHR48079">
    <property type="entry name" value="PROTEIN YEEZ"/>
    <property type="match status" value="1"/>
</dbReference>
<evidence type="ECO:0000313" key="2">
    <source>
        <dbReference type="EMBL" id="SHH27028.1"/>
    </source>
</evidence>
<evidence type="ECO:0000259" key="1">
    <source>
        <dbReference type="Pfam" id="PF01370"/>
    </source>
</evidence>
<dbReference type="EMBL" id="FQWQ01000002">
    <property type="protein sequence ID" value="SHH27028.1"/>
    <property type="molecule type" value="Genomic_DNA"/>
</dbReference>
<dbReference type="InterPro" id="IPR001509">
    <property type="entry name" value="Epimerase_deHydtase"/>
</dbReference>
<dbReference type="InterPro" id="IPR051783">
    <property type="entry name" value="NAD(P)-dependent_oxidoreduct"/>
</dbReference>
<dbReference type="OrthoDB" id="596910at2"/>
<dbReference type="STRING" id="947013.SAMN04488109_3456"/>
<dbReference type="Pfam" id="PF01370">
    <property type="entry name" value="Epimerase"/>
    <property type="match status" value="1"/>
</dbReference>
<accession>A0A1M5RLV2</accession>
<dbReference type="PANTHER" id="PTHR48079:SF6">
    <property type="entry name" value="NAD(P)-BINDING DOMAIN-CONTAINING PROTEIN-RELATED"/>
    <property type="match status" value="1"/>
</dbReference>
<organism evidence="2 3">
    <name type="scientific">Chryseolinea serpens</name>
    <dbReference type="NCBI Taxonomy" id="947013"/>
    <lineage>
        <taxon>Bacteria</taxon>
        <taxon>Pseudomonadati</taxon>
        <taxon>Bacteroidota</taxon>
        <taxon>Cytophagia</taxon>
        <taxon>Cytophagales</taxon>
        <taxon>Fulvivirgaceae</taxon>
        <taxon>Chryseolinea</taxon>
    </lineage>
</organism>
<keyword evidence="3" id="KW-1185">Reference proteome</keyword>
<evidence type="ECO:0000313" key="3">
    <source>
        <dbReference type="Proteomes" id="UP000184212"/>
    </source>
</evidence>
<dbReference type="GO" id="GO:0004029">
    <property type="term" value="F:aldehyde dehydrogenase (NAD+) activity"/>
    <property type="evidence" value="ECO:0007669"/>
    <property type="project" value="TreeGrafter"/>
</dbReference>
<reference evidence="2 3" key="1">
    <citation type="submission" date="2016-11" db="EMBL/GenBank/DDBJ databases">
        <authorList>
            <person name="Jaros S."/>
            <person name="Januszkiewicz K."/>
            <person name="Wedrychowicz H."/>
        </authorList>
    </citation>
    <scope>NUCLEOTIDE SEQUENCE [LARGE SCALE GENOMIC DNA]</scope>
    <source>
        <strain evidence="2 3">DSM 24574</strain>
    </source>
</reference>